<evidence type="ECO:0000256" key="1">
    <source>
        <dbReference type="SAM" id="Phobius"/>
    </source>
</evidence>
<feature type="domain" description="FecR protein" evidence="2">
    <location>
        <begin position="147"/>
        <end position="236"/>
    </location>
</feature>
<evidence type="ECO:0000259" key="3">
    <source>
        <dbReference type="Pfam" id="PF16344"/>
    </source>
</evidence>
<evidence type="ECO:0000313" key="4">
    <source>
        <dbReference type="EMBL" id="SFQ16759.1"/>
    </source>
</evidence>
<protein>
    <submittedName>
        <fullName evidence="4">Ferric-dicitrate binding protein FerR, regulates iron transport through sigma-19</fullName>
    </submittedName>
</protein>
<feature type="domain" description="Protein FecR C-terminal" evidence="3">
    <location>
        <begin position="295"/>
        <end position="362"/>
    </location>
</feature>
<dbReference type="Pfam" id="PF16344">
    <property type="entry name" value="FecR_C"/>
    <property type="match status" value="1"/>
</dbReference>
<dbReference type="Gene3D" id="2.60.120.1440">
    <property type="match status" value="1"/>
</dbReference>
<dbReference type="STRING" id="1079859.SAMN04515674_11178"/>
<keyword evidence="1" id="KW-0472">Membrane</keyword>
<dbReference type="Proteomes" id="UP000199306">
    <property type="component" value="Unassembled WGS sequence"/>
</dbReference>
<reference evidence="4 5" key="1">
    <citation type="submission" date="2016-10" db="EMBL/GenBank/DDBJ databases">
        <authorList>
            <person name="de Groot N.N."/>
        </authorList>
    </citation>
    <scope>NUCLEOTIDE SEQUENCE [LARGE SCALE GENOMIC DNA]</scope>
    <source>
        <strain evidence="5">E92,LMG 26720,CCM 7988</strain>
    </source>
</reference>
<dbReference type="InterPro" id="IPR006860">
    <property type="entry name" value="FecR"/>
</dbReference>
<dbReference type="PANTHER" id="PTHR30273">
    <property type="entry name" value="PERIPLASMIC SIGNAL SENSOR AND SIGMA FACTOR ACTIVATOR FECR-RELATED"/>
    <property type="match status" value="1"/>
</dbReference>
<dbReference type="Pfam" id="PF04773">
    <property type="entry name" value="FecR"/>
    <property type="match status" value="1"/>
</dbReference>
<sequence>MQDYKKYKAEEFASDPSFRRWVLDAGTEEINFWESWLLEHPEKTEEIEQGRRILLSIKSAFENISDEEVKQNIFRLSEMLESSEEKGEGVRTLWQHKWIKIAASIAIVLGGIWWYALSGSPGEGAISYDYLVKASEVVMTEKINDSEKQMLVTLSDGSSIILQKHSRISYPSGGFKAGRREVYLSGEAFFEIAKDPFKPFYVYANNLVTKVLGTSFAIQAYQHERTVKVMVKTGKVSVFAGTKENLLKQQAKPNLDGLILTPNQQVEFYRDDNHLVRTLIEKPEVLELAIQKQLFEFDHAQISEVFATLEKTYGVKIVYDADVMKNCYLTADLEDEPLFEKLKLICRTIDARYEEVDAQIIIYSKGCQ</sequence>
<dbReference type="AlphaFoldDB" id="A0A1I5WAL6"/>
<organism evidence="4 5">
    <name type="scientific">Pseudarcicella hirudinis</name>
    <dbReference type="NCBI Taxonomy" id="1079859"/>
    <lineage>
        <taxon>Bacteria</taxon>
        <taxon>Pseudomonadati</taxon>
        <taxon>Bacteroidota</taxon>
        <taxon>Cytophagia</taxon>
        <taxon>Cytophagales</taxon>
        <taxon>Flectobacillaceae</taxon>
        <taxon>Pseudarcicella</taxon>
    </lineage>
</organism>
<keyword evidence="5" id="KW-1185">Reference proteome</keyword>
<keyword evidence="1" id="KW-0812">Transmembrane</keyword>
<proteinExistence type="predicted"/>
<dbReference type="InterPro" id="IPR032508">
    <property type="entry name" value="FecR_C"/>
</dbReference>
<keyword evidence="1" id="KW-1133">Transmembrane helix</keyword>
<gene>
    <name evidence="4" type="ORF">SAMN04515674_11178</name>
</gene>
<dbReference type="GO" id="GO:0016989">
    <property type="term" value="F:sigma factor antagonist activity"/>
    <property type="evidence" value="ECO:0007669"/>
    <property type="project" value="TreeGrafter"/>
</dbReference>
<dbReference type="EMBL" id="FOXH01000011">
    <property type="protein sequence ID" value="SFQ16759.1"/>
    <property type="molecule type" value="Genomic_DNA"/>
</dbReference>
<dbReference type="Gene3D" id="3.55.50.30">
    <property type="match status" value="1"/>
</dbReference>
<accession>A0A1I5WAL6</accession>
<dbReference type="PANTHER" id="PTHR30273:SF2">
    <property type="entry name" value="PROTEIN FECR"/>
    <property type="match status" value="1"/>
</dbReference>
<evidence type="ECO:0000313" key="5">
    <source>
        <dbReference type="Proteomes" id="UP000199306"/>
    </source>
</evidence>
<dbReference type="OrthoDB" id="645173at2"/>
<dbReference type="RefSeq" id="WP_092018462.1">
    <property type="nucleotide sequence ID" value="NZ_FOXH01000011.1"/>
</dbReference>
<dbReference type="InterPro" id="IPR012373">
    <property type="entry name" value="Ferrdict_sens_TM"/>
</dbReference>
<name>A0A1I5WAL6_9BACT</name>
<feature type="transmembrane region" description="Helical" evidence="1">
    <location>
        <begin position="98"/>
        <end position="117"/>
    </location>
</feature>
<evidence type="ECO:0000259" key="2">
    <source>
        <dbReference type="Pfam" id="PF04773"/>
    </source>
</evidence>
<dbReference type="PIRSF" id="PIRSF018266">
    <property type="entry name" value="FecR"/>
    <property type="match status" value="1"/>
</dbReference>